<protein>
    <recommendedName>
        <fullName evidence="8">Peptidase S8/S53 domain-containing protein</fullName>
    </recommendedName>
</protein>
<evidence type="ECO:0000256" key="3">
    <source>
        <dbReference type="ARBA" id="ARBA00022801"/>
    </source>
</evidence>
<dbReference type="InterPro" id="IPR022398">
    <property type="entry name" value="Peptidase_S8_His-AS"/>
</dbReference>
<dbReference type="InterPro" id="IPR023827">
    <property type="entry name" value="Peptidase_S8_Asp-AS"/>
</dbReference>
<dbReference type="InterPro" id="IPR050131">
    <property type="entry name" value="Peptidase_S8_subtilisin-like"/>
</dbReference>
<dbReference type="PRINTS" id="PR00723">
    <property type="entry name" value="SUBTILISIN"/>
</dbReference>
<evidence type="ECO:0000256" key="6">
    <source>
        <dbReference type="SAM" id="MobiDB-lite"/>
    </source>
</evidence>
<evidence type="ECO:0000256" key="5">
    <source>
        <dbReference type="PROSITE-ProRule" id="PRU01240"/>
    </source>
</evidence>
<dbReference type="AlphaFoldDB" id="A0A4P6EHZ0"/>
<dbReference type="EMBL" id="CP035495">
    <property type="protein sequence ID" value="QAY62170.1"/>
    <property type="molecule type" value="Genomic_DNA"/>
</dbReference>
<dbReference type="GO" id="GO:0004252">
    <property type="term" value="F:serine-type endopeptidase activity"/>
    <property type="evidence" value="ECO:0007669"/>
    <property type="project" value="UniProtKB-UniRule"/>
</dbReference>
<keyword evidence="7" id="KW-0472">Membrane</keyword>
<name>A0A4P6EHZ0_9MICO</name>
<accession>A0A4P6EHZ0</accession>
<evidence type="ECO:0000313" key="10">
    <source>
        <dbReference type="Proteomes" id="UP000291758"/>
    </source>
</evidence>
<feature type="domain" description="Peptidase S8/S53" evidence="8">
    <location>
        <begin position="193"/>
        <end position="457"/>
    </location>
</feature>
<evidence type="ECO:0000256" key="4">
    <source>
        <dbReference type="ARBA" id="ARBA00022825"/>
    </source>
</evidence>
<dbReference type="InterPro" id="IPR015500">
    <property type="entry name" value="Peptidase_S8_subtilisin-rel"/>
</dbReference>
<reference evidence="9 10" key="1">
    <citation type="submission" date="2019-01" db="EMBL/GenBank/DDBJ databases">
        <title>Genome sequencing of strain 2JSPR-7.</title>
        <authorList>
            <person name="Heo J."/>
            <person name="Kim S.-J."/>
            <person name="Kim J.-S."/>
            <person name="Hong S.-B."/>
            <person name="Kwon S.-W."/>
        </authorList>
    </citation>
    <scope>NUCLEOTIDE SEQUENCE [LARGE SCALE GENOMIC DNA]</scope>
    <source>
        <strain evidence="9 10">2JSPR-7</strain>
    </source>
</reference>
<evidence type="ECO:0000313" key="9">
    <source>
        <dbReference type="EMBL" id="QAY62170.1"/>
    </source>
</evidence>
<feature type="active site" description="Charge relay system" evidence="5">
    <location>
        <position position="238"/>
    </location>
</feature>
<dbReference type="Proteomes" id="UP000291758">
    <property type="component" value="Chromosome"/>
</dbReference>
<sequence>MRADRARRTPRPHGARRDPRHTSSGAHHTGRTGHHRHRRARHRRPRGDLSDRRRPVSREHLPHRRHRHRLPRRRRRRRRTARLRPRHAALALARLDRAAPRRARTVRHRRRARPDRQPVDHRAGRAVTRAHAGHTPRALRSGAALALTLALLPATTPPAHAADDTCTGPHLIDQASPTLARLQVSQAHALSTGSGVVVAVIDSGIDATNPHLGAAVLPGIDLVDDTSTTPGEVDLDGHGTAVAGIIAARTFPGSAVEGLAPDARLLPVRVYSQNTDDARKAGTGPTSDRIAAGIRAAADAGAVIANVSLSSTEDVPVIADAVAYAHDHGMLIVASAGNRASSESETDGPRYPAAYPGVLAVAALDADGRPADQSIHGPHVDIAAPGAQVVTTTTGGIDCIYATDSAESSFATAYVSGAAALVAAAHPQESPDQWAYRLTATAARARLDSRDDQAGWGTVQPFAALTLVPGPGTRGGERPDGAPTTSAAPHQAAPLVIVRPPDPWQDARAVGAAIGVLGPALVLIALLLGRARTRRDRGPDAATPTASA</sequence>
<keyword evidence="2 5" id="KW-0645">Protease</keyword>
<dbReference type="SUPFAM" id="SSF52743">
    <property type="entry name" value="Subtilisin-like"/>
    <property type="match status" value="1"/>
</dbReference>
<feature type="compositionally biased region" description="Basic and acidic residues" evidence="6">
    <location>
        <begin position="114"/>
        <end position="123"/>
    </location>
</feature>
<dbReference type="PANTHER" id="PTHR43806">
    <property type="entry name" value="PEPTIDASE S8"/>
    <property type="match status" value="1"/>
</dbReference>
<dbReference type="PANTHER" id="PTHR43806:SF11">
    <property type="entry name" value="CEREVISIN-RELATED"/>
    <property type="match status" value="1"/>
</dbReference>
<gene>
    <name evidence="9" type="ORF">ET495_01500</name>
</gene>
<keyword evidence="3 5" id="KW-0378">Hydrolase</keyword>
<dbReference type="PROSITE" id="PS00137">
    <property type="entry name" value="SUBTILASE_HIS"/>
    <property type="match status" value="1"/>
</dbReference>
<dbReference type="InterPro" id="IPR036852">
    <property type="entry name" value="Peptidase_S8/S53_dom_sf"/>
</dbReference>
<feature type="compositionally biased region" description="Basic residues" evidence="6">
    <location>
        <begin position="100"/>
        <end position="113"/>
    </location>
</feature>
<dbReference type="KEGG" id="xyl:ET495_01500"/>
<dbReference type="GO" id="GO:0006508">
    <property type="term" value="P:proteolysis"/>
    <property type="evidence" value="ECO:0007669"/>
    <property type="project" value="UniProtKB-KW"/>
</dbReference>
<evidence type="ECO:0000259" key="8">
    <source>
        <dbReference type="Pfam" id="PF00082"/>
    </source>
</evidence>
<feature type="region of interest" description="Disordered" evidence="6">
    <location>
        <begin position="100"/>
        <end position="136"/>
    </location>
</feature>
<dbReference type="InterPro" id="IPR000209">
    <property type="entry name" value="Peptidase_S8/S53_dom"/>
</dbReference>
<dbReference type="Gene3D" id="3.40.50.200">
    <property type="entry name" value="Peptidase S8/S53 domain"/>
    <property type="match status" value="1"/>
</dbReference>
<proteinExistence type="inferred from homology"/>
<feature type="compositionally biased region" description="Basic residues" evidence="6">
    <location>
        <begin position="28"/>
        <end position="45"/>
    </location>
</feature>
<dbReference type="PROSITE" id="PS00136">
    <property type="entry name" value="SUBTILASE_ASP"/>
    <property type="match status" value="1"/>
</dbReference>
<organism evidence="9 10">
    <name type="scientific">Xylanimonas allomyrinae</name>
    <dbReference type="NCBI Taxonomy" id="2509459"/>
    <lineage>
        <taxon>Bacteria</taxon>
        <taxon>Bacillati</taxon>
        <taxon>Actinomycetota</taxon>
        <taxon>Actinomycetes</taxon>
        <taxon>Micrococcales</taxon>
        <taxon>Promicromonosporaceae</taxon>
        <taxon>Xylanimonas</taxon>
    </lineage>
</organism>
<feature type="active site" description="Charge relay system" evidence="5">
    <location>
        <position position="202"/>
    </location>
</feature>
<dbReference type="PROSITE" id="PS51892">
    <property type="entry name" value="SUBTILASE"/>
    <property type="match status" value="1"/>
</dbReference>
<feature type="compositionally biased region" description="Basic residues" evidence="6">
    <location>
        <begin position="61"/>
        <end position="85"/>
    </location>
</feature>
<keyword evidence="4 5" id="KW-0720">Serine protease</keyword>
<feature type="active site" description="Charge relay system" evidence="5">
    <location>
        <position position="409"/>
    </location>
</feature>
<keyword evidence="7" id="KW-1133">Transmembrane helix</keyword>
<comment type="similarity">
    <text evidence="1 5">Belongs to the peptidase S8 family.</text>
</comment>
<feature type="transmembrane region" description="Helical" evidence="7">
    <location>
        <begin position="509"/>
        <end position="528"/>
    </location>
</feature>
<evidence type="ECO:0000256" key="7">
    <source>
        <dbReference type="SAM" id="Phobius"/>
    </source>
</evidence>
<evidence type="ECO:0000256" key="1">
    <source>
        <dbReference type="ARBA" id="ARBA00011073"/>
    </source>
</evidence>
<feature type="region of interest" description="Disordered" evidence="6">
    <location>
        <begin position="1"/>
        <end position="85"/>
    </location>
</feature>
<dbReference type="OrthoDB" id="3847604at2"/>
<keyword evidence="7" id="KW-0812">Transmembrane</keyword>
<keyword evidence="10" id="KW-1185">Reference proteome</keyword>
<evidence type="ECO:0000256" key="2">
    <source>
        <dbReference type="ARBA" id="ARBA00022670"/>
    </source>
</evidence>
<dbReference type="Pfam" id="PF00082">
    <property type="entry name" value="Peptidase_S8"/>
    <property type="match status" value="1"/>
</dbReference>
<feature type="region of interest" description="Disordered" evidence="6">
    <location>
        <begin position="468"/>
        <end position="490"/>
    </location>
</feature>
<feature type="compositionally biased region" description="Basic and acidic residues" evidence="6">
    <location>
        <begin position="46"/>
        <end position="60"/>
    </location>
</feature>